<dbReference type="GO" id="GO:0020037">
    <property type="term" value="F:heme binding"/>
    <property type="evidence" value="ECO:0007669"/>
    <property type="project" value="InterPro"/>
</dbReference>
<dbReference type="PANTHER" id="PTHR24286">
    <property type="entry name" value="CYTOCHROME P450 26"/>
    <property type="match status" value="1"/>
</dbReference>
<dbReference type="GO" id="GO:0009687">
    <property type="term" value="P:abscisic acid metabolic process"/>
    <property type="evidence" value="ECO:0007669"/>
    <property type="project" value="TreeGrafter"/>
</dbReference>
<reference evidence="5" key="1">
    <citation type="submission" date="2020-07" db="EMBL/GenBank/DDBJ databases">
        <authorList>
            <person name="Lin J."/>
        </authorList>
    </citation>
    <scope>NUCLEOTIDE SEQUENCE</scope>
</reference>
<evidence type="ECO:0000256" key="2">
    <source>
        <dbReference type="ARBA" id="ARBA00023004"/>
    </source>
</evidence>
<dbReference type="GO" id="GO:0005506">
    <property type="term" value="F:iron ion binding"/>
    <property type="evidence" value="ECO:0007669"/>
    <property type="project" value="InterPro"/>
</dbReference>
<dbReference type="PRINTS" id="PR00465">
    <property type="entry name" value="EP450IV"/>
</dbReference>
<organism evidence="5">
    <name type="scientific">Ananas comosus var. bracteatus</name>
    <name type="common">red pineapple</name>
    <dbReference type="NCBI Taxonomy" id="296719"/>
    <lineage>
        <taxon>Eukaryota</taxon>
        <taxon>Viridiplantae</taxon>
        <taxon>Streptophyta</taxon>
        <taxon>Embryophyta</taxon>
        <taxon>Tracheophyta</taxon>
        <taxon>Spermatophyta</taxon>
        <taxon>Magnoliopsida</taxon>
        <taxon>Liliopsida</taxon>
        <taxon>Poales</taxon>
        <taxon>Bromeliaceae</taxon>
        <taxon>Bromelioideae</taxon>
        <taxon>Ananas</taxon>
    </lineage>
</organism>
<dbReference type="InterPro" id="IPR036396">
    <property type="entry name" value="Cyt_P450_sf"/>
</dbReference>
<keyword evidence="2 3" id="KW-0408">Iron</keyword>
<keyword evidence="4" id="KW-0560">Oxidoreductase</keyword>
<dbReference type="PRINTS" id="PR00385">
    <property type="entry name" value="P450"/>
</dbReference>
<dbReference type="Pfam" id="PF00067">
    <property type="entry name" value="p450"/>
    <property type="match status" value="1"/>
</dbReference>
<dbReference type="InterPro" id="IPR002403">
    <property type="entry name" value="Cyt_P450_E_grp-IV"/>
</dbReference>
<dbReference type="SUPFAM" id="SSF48264">
    <property type="entry name" value="Cytochrome P450"/>
    <property type="match status" value="1"/>
</dbReference>
<evidence type="ECO:0000256" key="3">
    <source>
        <dbReference type="PIRSR" id="PIRSR602403-1"/>
    </source>
</evidence>
<dbReference type="GO" id="GO:0016709">
    <property type="term" value="F:oxidoreductase activity, acting on paired donors, with incorporation or reduction of molecular oxygen, NAD(P)H as one donor, and incorporation of one atom of oxygen"/>
    <property type="evidence" value="ECO:0007669"/>
    <property type="project" value="TreeGrafter"/>
</dbReference>
<evidence type="ECO:0000256" key="4">
    <source>
        <dbReference type="RuleBase" id="RU000461"/>
    </source>
</evidence>
<dbReference type="PROSITE" id="PS00086">
    <property type="entry name" value="CYTOCHROME_P450"/>
    <property type="match status" value="1"/>
</dbReference>
<dbReference type="AlphaFoldDB" id="A0A6V7QX58"/>
<evidence type="ECO:0000313" key="5">
    <source>
        <dbReference type="EMBL" id="CAD1847850.1"/>
    </source>
</evidence>
<evidence type="ECO:0000256" key="1">
    <source>
        <dbReference type="ARBA" id="ARBA00022723"/>
    </source>
</evidence>
<gene>
    <name evidence="5" type="ORF">CB5_LOCUS31061</name>
</gene>
<accession>A0A6V7QX58</accession>
<dbReference type="Gene3D" id="1.10.630.10">
    <property type="entry name" value="Cytochrome P450"/>
    <property type="match status" value="1"/>
</dbReference>
<evidence type="ECO:0008006" key="6">
    <source>
        <dbReference type="Google" id="ProtNLM"/>
    </source>
</evidence>
<keyword evidence="1 3" id="KW-0479">Metal-binding</keyword>
<dbReference type="InterPro" id="IPR017972">
    <property type="entry name" value="Cyt_P450_CS"/>
</dbReference>
<keyword evidence="3 4" id="KW-0349">Heme</keyword>
<proteinExistence type="inferred from homology"/>
<feature type="binding site" description="axial binding residue" evidence="3">
    <location>
        <position position="99"/>
    </location>
    <ligand>
        <name>heme</name>
        <dbReference type="ChEBI" id="CHEBI:30413"/>
    </ligand>
    <ligandPart>
        <name>Fe</name>
        <dbReference type="ChEBI" id="CHEBI:18248"/>
    </ligandPart>
</feature>
<dbReference type="InterPro" id="IPR001128">
    <property type="entry name" value="Cyt_P450"/>
</dbReference>
<protein>
    <recommendedName>
        <fullName evidence="6">Abscisic acid 8'-hydroxylase 1</fullName>
    </recommendedName>
</protein>
<keyword evidence="4" id="KW-0503">Monooxygenase</keyword>
<name>A0A6V7QX58_ANACO</name>
<dbReference type="GO" id="GO:0016125">
    <property type="term" value="P:sterol metabolic process"/>
    <property type="evidence" value="ECO:0007669"/>
    <property type="project" value="TreeGrafter"/>
</dbReference>
<sequence length="152" mass="17219">MPMTSRVIQETMRVASILSFTFREAVEDVEFEDLCRFGVHTQKPTGYLIPKGWKVMPLFRNIHHSPDNFPDPEKFDPSRFEAAPKAHTFMPFGNGTHSCPGNELAKLEMLVLLHHLTTKYTWSIFGSDAGTQFGPFVLPFNGLPMTVSRKCS</sequence>
<dbReference type="EMBL" id="CAJEUB010000061">
    <property type="protein sequence ID" value="CAD1847850.1"/>
    <property type="molecule type" value="Genomic_DNA"/>
</dbReference>
<comment type="similarity">
    <text evidence="4">Belongs to the cytochrome P450 family.</text>
</comment>
<dbReference type="PANTHER" id="PTHR24286:SF10">
    <property type="entry name" value="ABSCISIC ACID 8'-HYDROXYLASE 1"/>
    <property type="match status" value="1"/>
</dbReference>
<comment type="cofactor">
    <cofactor evidence="3">
        <name>heme</name>
        <dbReference type="ChEBI" id="CHEBI:30413"/>
    </cofactor>
</comment>